<dbReference type="PANTHER" id="PTHR33332">
    <property type="entry name" value="REVERSE TRANSCRIPTASE DOMAIN-CONTAINING PROTEIN"/>
    <property type="match status" value="1"/>
</dbReference>
<dbReference type="CDD" id="cd01650">
    <property type="entry name" value="RT_nLTR_like"/>
    <property type="match status" value="1"/>
</dbReference>
<dbReference type="SUPFAM" id="SSF56219">
    <property type="entry name" value="DNase I-like"/>
    <property type="match status" value="1"/>
</dbReference>
<protein>
    <recommendedName>
        <fullName evidence="1">Reverse transcriptase domain-containing protein</fullName>
    </recommendedName>
</protein>
<dbReference type="InterPro" id="IPR000477">
    <property type="entry name" value="RT_dom"/>
</dbReference>
<feature type="domain" description="Reverse transcriptase" evidence="1">
    <location>
        <begin position="356"/>
        <end position="640"/>
    </location>
</feature>
<dbReference type="InterPro" id="IPR043502">
    <property type="entry name" value="DNA/RNA_pol_sf"/>
</dbReference>
<dbReference type="Pfam" id="PF00078">
    <property type="entry name" value="RVT_1"/>
    <property type="match status" value="1"/>
</dbReference>
<reference evidence="2 3" key="1">
    <citation type="submission" date="2021-06" db="EMBL/GenBank/DDBJ databases">
        <title>A haploid diamondback moth (Plutella xylostella L.) genome assembly resolves 31 chromosomes and identifies a diamide resistance mutation.</title>
        <authorList>
            <person name="Ward C.M."/>
            <person name="Perry K.D."/>
            <person name="Baker G."/>
            <person name="Powis K."/>
            <person name="Heckel D.G."/>
            <person name="Baxter S.W."/>
        </authorList>
    </citation>
    <scope>NUCLEOTIDE SEQUENCE [LARGE SCALE GENOMIC DNA]</scope>
    <source>
        <strain evidence="2 3">LV</strain>
        <tissue evidence="2">Single pupa</tissue>
    </source>
</reference>
<accession>A0ABQ7Q811</accession>
<evidence type="ECO:0000313" key="2">
    <source>
        <dbReference type="EMBL" id="KAG7301364.1"/>
    </source>
</evidence>
<dbReference type="Proteomes" id="UP000823941">
    <property type="component" value="Chromosome 19"/>
</dbReference>
<organism evidence="2 3">
    <name type="scientific">Plutella xylostella</name>
    <name type="common">Diamondback moth</name>
    <name type="synonym">Plutella maculipennis</name>
    <dbReference type="NCBI Taxonomy" id="51655"/>
    <lineage>
        <taxon>Eukaryota</taxon>
        <taxon>Metazoa</taxon>
        <taxon>Ecdysozoa</taxon>
        <taxon>Arthropoda</taxon>
        <taxon>Hexapoda</taxon>
        <taxon>Insecta</taxon>
        <taxon>Pterygota</taxon>
        <taxon>Neoptera</taxon>
        <taxon>Endopterygota</taxon>
        <taxon>Lepidoptera</taxon>
        <taxon>Glossata</taxon>
        <taxon>Ditrysia</taxon>
        <taxon>Yponomeutoidea</taxon>
        <taxon>Plutellidae</taxon>
        <taxon>Plutella</taxon>
    </lineage>
</organism>
<dbReference type="EMBL" id="JAHIBW010000019">
    <property type="protein sequence ID" value="KAG7301364.1"/>
    <property type="molecule type" value="Genomic_DNA"/>
</dbReference>
<name>A0ABQ7Q811_PLUXY</name>
<gene>
    <name evidence="2" type="ORF">JYU34_014302</name>
</gene>
<dbReference type="InterPro" id="IPR036691">
    <property type="entry name" value="Endo/exonu/phosph_ase_sf"/>
</dbReference>
<evidence type="ECO:0000259" key="1">
    <source>
        <dbReference type="PROSITE" id="PS50878"/>
    </source>
</evidence>
<keyword evidence="3" id="KW-1185">Reference proteome</keyword>
<evidence type="ECO:0000313" key="3">
    <source>
        <dbReference type="Proteomes" id="UP000823941"/>
    </source>
</evidence>
<dbReference type="PROSITE" id="PS50878">
    <property type="entry name" value="RT_POL"/>
    <property type="match status" value="1"/>
</dbReference>
<dbReference type="SUPFAM" id="SSF56672">
    <property type="entry name" value="DNA/RNA polymerases"/>
    <property type="match status" value="1"/>
</dbReference>
<proteinExistence type="predicted"/>
<comment type="caution">
    <text evidence="2">The sequence shown here is derived from an EMBL/GenBank/DDBJ whole genome shotgun (WGS) entry which is preliminary data.</text>
</comment>
<sequence length="830" mass="94307">MNSLDVTLNKYKSFKTNILIGDVNIDIKPNNMNSHSDQYLDLTGLHGFHPAHTFPTHAANCIDHILLKTNNVSTAVVCQTSVTDHSAVMVAIDMQIARAPILPRTNTKINYEALEDELAAINWDLFYEVYDVNTACKQFSIILTTLYNKHKITYMKAHKLYNKKPWITPSLIKSIKKRDLLHAKHNKNPNDINLRTTYYKYRNTCNFILQNLKNQYDQSLLEKNLDNPKNTWKTIKTICHLDSGKTSCLDLLDSSDTPKSALNKVNQYFTTVGSILAEDILATTQSTEEQLLSNIKAGSKGTPFSLYLTPTDSFEVAKFIMNLKTDGSPGWDELPPIVFKNLKHLIAEPLSHIINLSIISGVVPEVLKLAQVCPIHKDGDTGDPSNYRPISLLTIIAKLLEKVIKHRLSKFLEDNNLLANNQFGFRQKRSTEDAVIQLTDTVASSLDKGERCIGVFLDLKKAFDTVSIPLLLKKLEVLGVRGTALSWFTSYLSNRRQYVKLGTTKSDTMSTHFGVPQGSVLGPMLFLVYINDLCLLEAASAQIFTFADDTAILFTGSSWEDVQYKTEEGLLRVSQWLQNNLLTLNTSKTKYLCFHINNSTNPDNFTLKIHNCKLGSQAHNSCHCNSIERTRSIRYLGVIIDDKLNWSGQIEALVPRIRKLLHIFKRIRAVANQVIIKAIYYALCQSIICYCIATWGGTHKTTLIKLERAQRAALKVLYSKPYRYPTAKLYQETKVLTVRQLFVFKTILRFHKTSLDTRIKTGRISRYDHWCKPIPATQFGNRFYFAISPTLYSKANKNLHLLNLTTSKCKIILFAWLVNKSYEDTEILIQ</sequence>